<evidence type="ECO:0000313" key="3">
    <source>
        <dbReference type="Proteomes" id="UP000585437"/>
    </source>
</evidence>
<feature type="region of interest" description="Disordered" evidence="1">
    <location>
        <begin position="1"/>
        <end position="32"/>
    </location>
</feature>
<dbReference type="Proteomes" id="UP000585437">
    <property type="component" value="Unassembled WGS sequence"/>
</dbReference>
<protein>
    <submittedName>
        <fullName evidence="2">Uncharacterized protein</fullName>
    </submittedName>
</protein>
<evidence type="ECO:0000256" key="1">
    <source>
        <dbReference type="SAM" id="MobiDB-lite"/>
    </source>
</evidence>
<organism evidence="2 3">
    <name type="scientific">Rhizobium soli</name>
    <dbReference type="NCBI Taxonomy" id="424798"/>
    <lineage>
        <taxon>Bacteria</taxon>
        <taxon>Pseudomonadati</taxon>
        <taxon>Pseudomonadota</taxon>
        <taxon>Alphaproteobacteria</taxon>
        <taxon>Hyphomicrobiales</taxon>
        <taxon>Rhizobiaceae</taxon>
        <taxon>Rhizobium/Agrobacterium group</taxon>
        <taxon>Rhizobium</taxon>
    </lineage>
</organism>
<accession>A0A7X0JL11</accession>
<name>A0A7X0JL11_9HYPH</name>
<dbReference type="AlphaFoldDB" id="A0A7X0JL11"/>
<gene>
    <name evidence="2" type="ORF">F4695_002962</name>
</gene>
<sequence length="154" mass="14887">MTRKVADADPVSAEAVAAEQPDGAAKPLAKGGTSGASLYVDPLVSTQAHQAKSAPTAASAAPGANAAPGAFPPAPEQPSNSIAGLVTQPTGVRAGSYSIFSSNASPFPSATTAPAAAPDGQTAVAAPAGGINAAHGSVFTPRQPLPDPLQQAQL</sequence>
<reference evidence="2 3" key="1">
    <citation type="submission" date="2020-08" db="EMBL/GenBank/DDBJ databases">
        <title>The Agave Microbiome: Exploring the role of microbial communities in plant adaptations to desert environments.</title>
        <authorList>
            <person name="Partida-Martinez L.P."/>
        </authorList>
    </citation>
    <scope>NUCLEOTIDE SEQUENCE [LARGE SCALE GENOMIC DNA]</scope>
    <source>
        <strain evidence="2 3">AS3.12</strain>
    </source>
</reference>
<dbReference type="EMBL" id="JACHBU010000005">
    <property type="protein sequence ID" value="MBB6509594.1"/>
    <property type="molecule type" value="Genomic_DNA"/>
</dbReference>
<dbReference type="RefSeq" id="WP_184655122.1">
    <property type="nucleotide sequence ID" value="NZ_JACHBU010000005.1"/>
</dbReference>
<keyword evidence="3" id="KW-1185">Reference proteome</keyword>
<feature type="compositionally biased region" description="Low complexity" evidence="1">
    <location>
        <begin position="47"/>
        <end position="69"/>
    </location>
</feature>
<evidence type="ECO:0000313" key="2">
    <source>
        <dbReference type="EMBL" id="MBB6509594.1"/>
    </source>
</evidence>
<feature type="compositionally biased region" description="Low complexity" evidence="1">
    <location>
        <begin position="107"/>
        <end position="136"/>
    </location>
</feature>
<feature type="region of interest" description="Disordered" evidence="1">
    <location>
        <begin position="107"/>
        <end position="154"/>
    </location>
</feature>
<comment type="caution">
    <text evidence="2">The sequence shown here is derived from an EMBL/GenBank/DDBJ whole genome shotgun (WGS) entry which is preliminary data.</text>
</comment>
<feature type="region of interest" description="Disordered" evidence="1">
    <location>
        <begin position="47"/>
        <end position="87"/>
    </location>
</feature>
<proteinExistence type="predicted"/>